<gene>
    <name evidence="2" type="ORF">SCP_1400480</name>
</gene>
<sequence>MATKRSVRPSSTEVDMAALLQNVQHSPASSDPTVQQLLLALTSSGMITGRKARSDHRSNHLPPLKVKRNIIDVMYDRSEIIEDEALFTDHERDMSDNESADGWDGEGETTTIRFQDPHHEHTYGHTAVTTNDETELYNDFDAELAEEDIPASETVDQLKKSPMLQSTLKKPRATARMTTVVTPLSGSEKLDSILVKFIETAEALRVTSPLSDIARIFETIYSNNTQIMSLVAEAYQHSATAHEKNAEGLFSIMEGAILLNASAKNRCNGSTRQPNQHVVKQKQDAMVNLVKAAFERCYRDTRKNGHTCNECEHFHSQIRDCSQKQAVARDKLAEVSRNCQNFATEKVLYSYGYDQYLY</sequence>
<evidence type="ECO:0000313" key="3">
    <source>
        <dbReference type="Proteomes" id="UP000287166"/>
    </source>
</evidence>
<keyword evidence="3" id="KW-1185">Reference proteome</keyword>
<evidence type="ECO:0000313" key="2">
    <source>
        <dbReference type="EMBL" id="GBE88643.1"/>
    </source>
</evidence>
<dbReference type="Proteomes" id="UP000287166">
    <property type="component" value="Unassembled WGS sequence"/>
</dbReference>
<feature type="compositionally biased region" description="Acidic residues" evidence="1">
    <location>
        <begin position="96"/>
        <end position="107"/>
    </location>
</feature>
<organism evidence="2 3">
    <name type="scientific">Sparassis crispa</name>
    <dbReference type="NCBI Taxonomy" id="139825"/>
    <lineage>
        <taxon>Eukaryota</taxon>
        <taxon>Fungi</taxon>
        <taxon>Dikarya</taxon>
        <taxon>Basidiomycota</taxon>
        <taxon>Agaricomycotina</taxon>
        <taxon>Agaricomycetes</taxon>
        <taxon>Polyporales</taxon>
        <taxon>Sparassidaceae</taxon>
        <taxon>Sparassis</taxon>
    </lineage>
</organism>
<dbReference type="InParanoid" id="A0A401H2M7"/>
<dbReference type="RefSeq" id="XP_027619556.1">
    <property type="nucleotide sequence ID" value="XM_027763755.1"/>
</dbReference>
<dbReference type="GeneID" id="38785560"/>
<evidence type="ECO:0000256" key="1">
    <source>
        <dbReference type="SAM" id="MobiDB-lite"/>
    </source>
</evidence>
<name>A0A401H2M7_9APHY</name>
<dbReference type="AlphaFoldDB" id="A0A401H2M7"/>
<proteinExistence type="predicted"/>
<accession>A0A401H2M7</accession>
<feature type="region of interest" description="Disordered" evidence="1">
    <location>
        <begin position="92"/>
        <end position="132"/>
    </location>
</feature>
<dbReference type="EMBL" id="BFAD01000014">
    <property type="protein sequence ID" value="GBE88643.1"/>
    <property type="molecule type" value="Genomic_DNA"/>
</dbReference>
<reference evidence="2 3" key="1">
    <citation type="journal article" date="2018" name="Sci. Rep.">
        <title>Genome sequence of the cauliflower mushroom Sparassis crispa (Hanabiratake) and its association with beneficial usage.</title>
        <authorList>
            <person name="Kiyama R."/>
            <person name="Furutani Y."/>
            <person name="Kawaguchi K."/>
            <person name="Nakanishi T."/>
        </authorList>
    </citation>
    <scope>NUCLEOTIDE SEQUENCE [LARGE SCALE GENOMIC DNA]</scope>
</reference>
<protein>
    <submittedName>
        <fullName evidence="2">Uncharacterized protein</fullName>
    </submittedName>
</protein>
<comment type="caution">
    <text evidence="2">The sequence shown here is derived from an EMBL/GenBank/DDBJ whole genome shotgun (WGS) entry which is preliminary data.</text>
</comment>